<evidence type="ECO:0000313" key="1">
    <source>
        <dbReference type="Proteomes" id="UP000887565"/>
    </source>
</evidence>
<organism evidence="1 2">
    <name type="scientific">Romanomermis culicivorax</name>
    <name type="common">Nematode worm</name>
    <dbReference type="NCBI Taxonomy" id="13658"/>
    <lineage>
        <taxon>Eukaryota</taxon>
        <taxon>Metazoa</taxon>
        <taxon>Ecdysozoa</taxon>
        <taxon>Nematoda</taxon>
        <taxon>Enoplea</taxon>
        <taxon>Dorylaimia</taxon>
        <taxon>Mermithida</taxon>
        <taxon>Mermithoidea</taxon>
        <taxon>Mermithidae</taxon>
        <taxon>Romanomermis</taxon>
    </lineage>
</organism>
<reference evidence="2" key="1">
    <citation type="submission" date="2022-11" db="UniProtKB">
        <authorList>
            <consortium name="WormBaseParasite"/>
        </authorList>
    </citation>
    <scope>IDENTIFICATION</scope>
</reference>
<name>A0A915HJA2_ROMCU</name>
<proteinExistence type="predicted"/>
<protein>
    <submittedName>
        <fullName evidence="2">Uncharacterized protein</fullName>
    </submittedName>
</protein>
<keyword evidence="1" id="KW-1185">Reference proteome</keyword>
<evidence type="ECO:0000313" key="2">
    <source>
        <dbReference type="WBParaSite" id="nRc.2.0.1.t01401-RA"/>
    </source>
</evidence>
<dbReference type="AlphaFoldDB" id="A0A915HJA2"/>
<dbReference type="Proteomes" id="UP000887565">
    <property type="component" value="Unplaced"/>
</dbReference>
<accession>A0A915HJA2</accession>
<dbReference type="WBParaSite" id="nRc.2.0.1.t01401-RA">
    <property type="protein sequence ID" value="nRc.2.0.1.t01401-RA"/>
    <property type="gene ID" value="nRc.2.0.1.g01401"/>
</dbReference>
<sequence length="97" mass="11222">MSKAVGFYAVTPVDYIQTKTCISVIYSGKFALPDFSNEISAEFDSHQDLRGQRMFFLAFVKQRTSRKKSIDKKFFWLVLGNDESSCWSRNLYFLVVA</sequence>